<dbReference type="GO" id="GO:0016787">
    <property type="term" value="F:hydrolase activity"/>
    <property type="evidence" value="ECO:0007669"/>
    <property type="project" value="UniProtKB-KW"/>
</dbReference>
<dbReference type="Pfam" id="PF10343">
    <property type="entry name" value="Q_salvage"/>
    <property type="match status" value="1"/>
</dbReference>
<protein>
    <recommendedName>
        <fullName evidence="1">Queuosine 5'-phosphate N-glycosylase/hydrolase</fullName>
        <ecNumber evidence="1">3.2.2.-</ecNumber>
    </recommendedName>
    <alternativeName>
        <fullName evidence="1">Queuosine-nucleotide N-glycosylase/hydrolase</fullName>
    </alternativeName>
</protein>
<dbReference type="InParanoid" id="F4RP18"/>
<dbReference type="Proteomes" id="UP000001072">
    <property type="component" value="Unassembled WGS sequence"/>
</dbReference>
<dbReference type="GeneID" id="18925861"/>
<dbReference type="VEuPathDB" id="FungiDB:MELLADRAFT_116678"/>
<dbReference type="PANTHER" id="PTHR21314">
    <property type="entry name" value="QUEUOSINE 5'-PHOSPHATE N-GLYCOSYLASE_HYDROLASE-RELATED"/>
    <property type="match status" value="1"/>
</dbReference>
<dbReference type="AlphaFoldDB" id="F4RP18"/>
<keyword evidence="3" id="KW-1185">Reference proteome</keyword>
<dbReference type="KEGG" id="mlr:MELLADRAFT_116678"/>
<accession>F4RP18</accession>
<dbReference type="EMBL" id="GL883111">
    <property type="protein sequence ID" value="EGG05931.1"/>
    <property type="molecule type" value="Genomic_DNA"/>
</dbReference>
<comment type="function">
    <text evidence="1">Catalyzes the hydrolysis of queuosine 5'-phosphate, releasing the nucleobase queuine (q). Is required for salvage of queuine from exogenous queuosine (Q) that is imported and then converted to queuosine 5'-phosphate intracellularly.</text>
</comment>
<reference evidence="3" key="1">
    <citation type="journal article" date="2011" name="Proc. Natl. Acad. Sci. U.S.A.">
        <title>Obligate biotrophy features unraveled by the genomic analysis of rust fungi.</title>
        <authorList>
            <person name="Duplessis S."/>
            <person name="Cuomo C.A."/>
            <person name="Lin Y.-C."/>
            <person name="Aerts A."/>
            <person name="Tisserant E."/>
            <person name="Veneault-Fourrey C."/>
            <person name="Joly D.L."/>
            <person name="Hacquard S."/>
            <person name="Amselem J."/>
            <person name="Cantarel B.L."/>
            <person name="Chiu R."/>
            <person name="Coutinho P.M."/>
            <person name="Feau N."/>
            <person name="Field M."/>
            <person name="Frey P."/>
            <person name="Gelhaye E."/>
            <person name="Goldberg J."/>
            <person name="Grabherr M.G."/>
            <person name="Kodira C.D."/>
            <person name="Kohler A."/>
            <person name="Kuees U."/>
            <person name="Lindquist E.A."/>
            <person name="Lucas S.M."/>
            <person name="Mago R."/>
            <person name="Mauceli E."/>
            <person name="Morin E."/>
            <person name="Murat C."/>
            <person name="Pangilinan J.L."/>
            <person name="Park R."/>
            <person name="Pearson M."/>
            <person name="Quesneville H."/>
            <person name="Rouhier N."/>
            <person name="Sakthikumar S."/>
            <person name="Salamov A.A."/>
            <person name="Schmutz J."/>
            <person name="Selles B."/>
            <person name="Shapiro H."/>
            <person name="Tanguay P."/>
            <person name="Tuskan G.A."/>
            <person name="Henrissat B."/>
            <person name="Van de Peer Y."/>
            <person name="Rouze P."/>
            <person name="Ellis J.G."/>
            <person name="Dodds P.N."/>
            <person name="Schein J.E."/>
            <person name="Zhong S."/>
            <person name="Hamelin R.C."/>
            <person name="Grigoriev I.V."/>
            <person name="Szabo L.J."/>
            <person name="Martin F."/>
        </authorList>
    </citation>
    <scope>NUCLEOTIDE SEQUENCE [LARGE SCALE GENOMIC DNA]</scope>
    <source>
        <strain evidence="3">98AG31 / pathotype 3-4-7</strain>
    </source>
</reference>
<dbReference type="PANTHER" id="PTHR21314:SF1">
    <property type="entry name" value="QUEUOSINE SALVAGE PROTEIN"/>
    <property type="match status" value="1"/>
</dbReference>
<dbReference type="RefSeq" id="XP_007410987.1">
    <property type="nucleotide sequence ID" value="XM_007410925.1"/>
</dbReference>
<evidence type="ECO:0000313" key="2">
    <source>
        <dbReference type="EMBL" id="EGG05931.1"/>
    </source>
</evidence>
<comment type="similarity">
    <text evidence="1">Belongs to the QNG1 protein family.</text>
</comment>
<name>F4RP18_MELLP</name>
<keyword evidence="1" id="KW-0378">Hydrolase</keyword>
<comment type="catalytic activity">
    <reaction evidence="1">
        <text>queuosine 5'-phosphate + H2O = queuine + D-ribose 5-phosphate</text>
        <dbReference type="Rhea" id="RHEA:75387"/>
        <dbReference type="ChEBI" id="CHEBI:15377"/>
        <dbReference type="ChEBI" id="CHEBI:17433"/>
        <dbReference type="ChEBI" id="CHEBI:78346"/>
        <dbReference type="ChEBI" id="CHEBI:194371"/>
    </reaction>
    <physiologicalReaction direction="left-to-right" evidence="1">
        <dbReference type="Rhea" id="RHEA:75388"/>
    </physiologicalReaction>
</comment>
<evidence type="ECO:0000313" key="3">
    <source>
        <dbReference type="Proteomes" id="UP000001072"/>
    </source>
</evidence>
<proteinExistence type="inferred from homology"/>
<dbReference type="HOGENOM" id="CLU_053189_0_0_1"/>
<sequence>MITLNARLPTPPPPPEGIQVIEAVRNSCEEVRRRYNVQLNEADCDQFLRSIDPVNYQRLCNDRANGRRFPLQFSSPLDELNVVCMLGLLNCLHAHRDFLREKTGRGAWEVASIFDIHFVGDFKVKPTVRYLVLGAYLGSSSILTTAGMLQATTSSLASLISLPLHVERPMEPGSPITVGEPDKHAVELVEQLVQLLHSTAQVLQRESCPDLGSFVASHGLSGGDGDKLLRLLLKAFEGFRDMYILDGQPVYILKKALFLVESISATFRDQTGSKTIPIPKISSPLPILADNVVPTMLLHFKLLNLKDSPDPEISAIDLESPSSLKLSPRAATILRASSVACCQQLIQRARAMAVDHEWLGSMTEDSLDSYLWAIAKDDAQLRKLERVTELGTVMY</sequence>
<dbReference type="GO" id="GO:0006400">
    <property type="term" value="P:tRNA modification"/>
    <property type="evidence" value="ECO:0007669"/>
    <property type="project" value="TreeGrafter"/>
</dbReference>
<dbReference type="EC" id="3.2.2.-" evidence="1"/>
<organism evidence="3">
    <name type="scientific">Melampsora larici-populina (strain 98AG31 / pathotype 3-4-7)</name>
    <name type="common">Poplar leaf rust fungus</name>
    <dbReference type="NCBI Taxonomy" id="747676"/>
    <lineage>
        <taxon>Eukaryota</taxon>
        <taxon>Fungi</taxon>
        <taxon>Dikarya</taxon>
        <taxon>Basidiomycota</taxon>
        <taxon>Pucciniomycotina</taxon>
        <taxon>Pucciniomycetes</taxon>
        <taxon>Pucciniales</taxon>
        <taxon>Melampsoraceae</taxon>
        <taxon>Melampsora</taxon>
    </lineage>
</organism>
<dbReference type="OrthoDB" id="416777at2759"/>
<evidence type="ECO:0000256" key="1">
    <source>
        <dbReference type="RuleBase" id="RU365002"/>
    </source>
</evidence>
<gene>
    <name evidence="2" type="ORF">MELLADRAFT_116678</name>
</gene>
<dbReference type="InterPro" id="IPR019438">
    <property type="entry name" value="Q_salvage"/>
</dbReference>
<dbReference type="eggNOG" id="ENOG502S4MU">
    <property type="taxonomic scope" value="Eukaryota"/>
</dbReference>